<evidence type="ECO:0000256" key="2">
    <source>
        <dbReference type="SAM" id="Phobius"/>
    </source>
</evidence>
<name>A0A9K3PR41_9STRA</name>
<dbReference type="InterPro" id="IPR007751">
    <property type="entry name" value="DUF676_lipase-like"/>
</dbReference>
<keyword evidence="2" id="KW-1133">Transmembrane helix</keyword>
<feature type="compositionally biased region" description="Basic and acidic residues" evidence="1">
    <location>
        <begin position="210"/>
        <end position="219"/>
    </location>
</feature>
<evidence type="ECO:0000259" key="3">
    <source>
        <dbReference type="Pfam" id="PF05057"/>
    </source>
</evidence>
<dbReference type="PANTHER" id="PTHR12482">
    <property type="entry name" value="LIPASE ROG1-RELATED-RELATED"/>
    <property type="match status" value="1"/>
</dbReference>
<evidence type="ECO:0000256" key="1">
    <source>
        <dbReference type="SAM" id="MobiDB-lite"/>
    </source>
</evidence>
<dbReference type="Proteomes" id="UP000693970">
    <property type="component" value="Unassembled WGS sequence"/>
</dbReference>
<protein>
    <submittedName>
        <fullName evidence="4">DUF676 putative serine esterase domain containing protein</fullName>
    </submittedName>
</protein>
<dbReference type="EMBL" id="JAGRRH010000016">
    <property type="protein sequence ID" value="KAG7354239.1"/>
    <property type="molecule type" value="Genomic_DNA"/>
</dbReference>
<gene>
    <name evidence="4" type="ORF">IV203_003595</name>
</gene>
<reference evidence="4" key="2">
    <citation type="submission" date="2021-04" db="EMBL/GenBank/DDBJ databases">
        <authorList>
            <person name="Podell S."/>
        </authorList>
    </citation>
    <scope>NUCLEOTIDE SEQUENCE</scope>
    <source>
        <strain evidence="4">Hildebrandi</strain>
    </source>
</reference>
<dbReference type="Pfam" id="PF05057">
    <property type="entry name" value="DUF676"/>
    <property type="match status" value="1"/>
</dbReference>
<feature type="compositionally biased region" description="Low complexity" evidence="1">
    <location>
        <begin position="222"/>
        <end position="233"/>
    </location>
</feature>
<reference evidence="4" key="1">
    <citation type="journal article" date="2021" name="Sci. Rep.">
        <title>Diploid genomic architecture of Nitzschia inconspicua, an elite biomass production diatom.</title>
        <authorList>
            <person name="Oliver A."/>
            <person name="Podell S."/>
            <person name="Pinowska A."/>
            <person name="Traller J.C."/>
            <person name="Smith S.R."/>
            <person name="McClure R."/>
            <person name="Beliaev A."/>
            <person name="Bohutskyi P."/>
            <person name="Hill E.A."/>
            <person name="Rabines A."/>
            <person name="Zheng H."/>
            <person name="Allen L.Z."/>
            <person name="Kuo A."/>
            <person name="Grigoriev I.V."/>
            <person name="Allen A.E."/>
            <person name="Hazlebeck D."/>
            <person name="Allen E.E."/>
        </authorList>
    </citation>
    <scope>NUCLEOTIDE SEQUENCE</scope>
    <source>
        <strain evidence="4">Hildebrandi</strain>
    </source>
</reference>
<sequence>MTVATRNSMVLRLSVFLYILPPVLFAWYLQSTPESTLFELTRRLTPFPSAEQRQALLSDLEDPFSHDWQHLFQDQKSFYSRVNMENDQSIPHQPSSPSVVHVIVLVHGWLGNPLEMNSIKESLVDAIDQQEKASHHDFVVHSAVCNDGKTTDGIVAGGKRLAAEINSLLRFVVHGNPNASVTLSICGNSLGGLYARRALADIDWTVPLNESKENDENHATKTTTTPPSSSTSTSINPLLFVTTATPHLGVSQHTYIRLPRAVEYPIAQILDQTGRDLFRFSNVLEEMTYDDAYIEPLQNFQQRIAYANVYGTDFQVPTPTAAFWALDSDSPHEVVDVSDDKTNNPPDTVVLTLQTPQRPPPKNNYNIQHTEQDPTKRFQEWSQQLDRLGWTKVLVDVREHVPQVSVWSSSTSSSGDDASTTSNKSWSNKPKWTAHELLKEFGTGLLATATLGFSGKMRIPLGHTVMVANAKDKLNKWLTIGGKPVMDWLAASMVQSTQRLSGWDLPDKLTGKIEENKKP</sequence>
<keyword evidence="2" id="KW-0812">Transmembrane</keyword>
<proteinExistence type="predicted"/>
<feature type="domain" description="DUF676" evidence="3">
    <location>
        <begin position="100"/>
        <end position="310"/>
    </location>
</feature>
<evidence type="ECO:0000313" key="4">
    <source>
        <dbReference type="EMBL" id="KAG7354239.1"/>
    </source>
</evidence>
<organism evidence="4 5">
    <name type="scientific">Nitzschia inconspicua</name>
    <dbReference type="NCBI Taxonomy" id="303405"/>
    <lineage>
        <taxon>Eukaryota</taxon>
        <taxon>Sar</taxon>
        <taxon>Stramenopiles</taxon>
        <taxon>Ochrophyta</taxon>
        <taxon>Bacillariophyta</taxon>
        <taxon>Bacillariophyceae</taxon>
        <taxon>Bacillariophycidae</taxon>
        <taxon>Bacillariales</taxon>
        <taxon>Bacillariaceae</taxon>
        <taxon>Nitzschia</taxon>
    </lineage>
</organism>
<dbReference type="AlphaFoldDB" id="A0A9K3PR41"/>
<accession>A0A9K3PR41</accession>
<dbReference type="InterPro" id="IPR044294">
    <property type="entry name" value="Lipase-like"/>
</dbReference>
<feature type="transmembrane region" description="Helical" evidence="2">
    <location>
        <begin position="9"/>
        <end position="29"/>
    </location>
</feature>
<evidence type="ECO:0000313" key="5">
    <source>
        <dbReference type="Proteomes" id="UP000693970"/>
    </source>
</evidence>
<dbReference type="PANTHER" id="PTHR12482:SF62">
    <property type="entry name" value="LIPASE ROG1-RELATED"/>
    <property type="match status" value="1"/>
</dbReference>
<keyword evidence="5" id="KW-1185">Reference proteome</keyword>
<feature type="region of interest" description="Disordered" evidence="1">
    <location>
        <begin position="405"/>
        <end position="427"/>
    </location>
</feature>
<comment type="caution">
    <text evidence="4">The sequence shown here is derived from an EMBL/GenBank/DDBJ whole genome shotgun (WGS) entry which is preliminary data.</text>
</comment>
<feature type="region of interest" description="Disordered" evidence="1">
    <location>
        <begin position="210"/>
        <end position="233"/>
    </location>
</feature>
<dbReference type="OrthoDB" id="273452at2759"/>
<feature type="compositionally biased region" description="Low complexity" evidence="1">
    <location>
        <begin position="408"/>
        <end position="422"/>
    </location>
</feature>
<keyword evidence="2" id="KW-0472">Membrane</keyword>